<dbReference type="InterPro" id="IPR023353">
    <property type="entry name" value="LemA-like_dom_sf"/>
</dbReference>
<dbReference type="PANTHER" id="PTHR34478:SF2">
    <property type="entry name" value="MEMBRANE PROTEIN"/>
    <property type="match status" value="1"/>
</dbReference>
<evidence type="ECO:0000256" key="2">
    <source>
        <dbReference type="ARBA" id="ARBA00008854"/>
    </source>
</evidence>
<gene>
    <name evidence="8" type="ORF">D9V37_09410</name>
</gene>
<dbReference type="Pfam" id="PF04011">
    <property type="entry name" value="LemA"/>
    <property type="match status" value="1"/>
</dbReference>
<accession>A0A3L8P4Y6</accession>
<dbReference type="OrthoDB" id="9804152at2"/>
<feature type="compositionally biased region" description="Pro residues" evidence="6">
    <location>
        <begin position="202"/>
        <end position="213"/>
    </location>
</feature>
<dbReference type="GO" id="GO:0016020">
    <property type="term" value="C:membrane"/>
    <property type="evidence" value="ECO:0007669"/>
    <property type="project" value="UniProtKB-SubCell"/>
</dbReference>
<dbReference type="AlphaFoldDB" id="A0A3L8P4Y6"/>
<keyword evidence="3 7" id="KW-0812">Transmembrane</keyword>
<evidence type="ECO:0000256" key="3">
    <source>
        <dbReference type="ARBA" id="ARBA00022692"/>
    </source>
</evidence>
<keyword evidence="4 7" id="KW-1133">Transmembrane helix</keyword>
<name>A0A3L8P4Y6_9ACTN</name>
<dbReference type="EMBL" id="RDBE01000006">
    <property type="protein sequence ID" value="RLV50067.1"/>
    <property type="molecule type" value="Genomic_DNA"/>
</dbReference>
<dbReference type="InterPro" id="IPR007156">
    <property type="entry name" value="MamQ_LemA"/>
</dbReference>
<dbReference type="PANTHER" id="PTHR34478">
    <property type="entry name" value="PROTEIN LEMA"/>
    <property type="match status" value="1"/>
</dbReference>
<evidence type="ECO:0000313" key="8">
    <source>
        <dbReference type="EMBL" id="RLV50067.1"/>
    </source>
</evidence>
<dbReference type="Proteomes" id="UP000281708">
    <property type="component" value="Unassembled WGS sequence"/>
</dbReference>
<reference evidence="8 9" key="1">
    <citation type="submission" date="2018-10" db="EMBL/GenBank/DDBJ databases">
        <title>Marmoricola sp. 4Q3S-7 whole genome shotgun sequence.</title>
        <authorList>
            <person name="Li F."/>
        </authorList>
    </citation>
    <scope>NUCLEOTIDE SEQUENCE [LARGE SCALE GENOMIC DNA]</scope>
    <source>
        <strain evidence="8 9">4Q3S-7</strain>
    </source>
</reference>
<organism evidence="8 9">
    <name type="scientific">Nocardioides mangrovicus</name>
    <dbReference type="NCBI Taxonomy" id="2478913"/>
    <lineage>
        <taxon>Bacteria</taxon>
        <taxon>Bacillati</taxon>
        <taxon>Actinomycetota</taxon>
        <taxon>Actinomycetes</taxon>
        <taxon>Propionibacteriales</taxon>
        <taxon>Nocardioidaceae</taxon>
        <taxon>Nocardioides</taxon>
    </lineage>
</organism>
<feature type="region of interest" description="Disordered" evidence="6">
    <location>
        <begin position="183"/>
        <end position="233"/>
    </location>
</feature>
<evidence type="ECO:0000313" key="9">
    <source>
        <dbReference type="Proteomes" id="UP000281708"/>
    </source>
</evidence>
<evidence type="ECO:0000256" key="6">
    <source>
        <dbReference type="SAM" id="MobiDB-lite"/>
    </source>
</evidence>
<evidence type="ECO:0000256" key="7">
    <source>
        <dbReference type="SAM" id="Phobius"/>
    </source>
</evidence>
<comment type="similarity">
    <text evidence="2">Belongs to the LemA family.</text>
</comment>
<evidence type="ECO:0000256" key="5">
    <source>
        <dbReference type="ARBA" id="ARBA00023136"/>
    </source>
</evidence>
<feature type="transmembrane region" description="Helical" evidence="7">
    <location>
        <begin position="6"/>
        <end position="26"/>
    </location>
</feature>
<sequence length="233" mass="24070">MGAAVIVLIVVVVIVVALVAFGVSGFNKLRKSDIAAQEALGGIDVQLQRRADLIPNLVNTVKGYAAHEAGVFEAVTAARARVAQAAKGNDVPEKAAADQQLSNALVNVMAVAEAYPDLKASANFADLQKQLADTENQISFARQYYNDAVTQLNNAVSTIPTMFFAGVAGVSKREFYKAPEGVEAAPQVSFDPPAPQVGTTPAAPPAVEQPPAAPQVGSPQAEPPASGGTPPTQ</sequence>
<keyword evidence="5 7" id="KW-0472">Membrane</keyword>
<evidence type="ECO:0000256" key="1">
    <source>
        <dbReference type="ARBA" id="ARBA00004167"/>
    </source>
</evidence>
<protein>
    <submittedName>
        <fullName evidence="8">LemA family protein</fullName>
    </submittedName>
</protein>
<comment type="subcellular location">
    <subcellularLocation>
        <location evidence="1">Membrane</location>
        <topology evidence="1">Single-pass membrane protein</topology>
    </subcellularLocation>
</comment>
<evidence type="ECO:0000256" key="4">
    <source>
        <dbReference type="ARBA" id="ARBA00022989"/>
    </source>
</evidence>
<comment type="caution">
    <text evidence="8">The sequence shown here is derived from an EMBL/GenBank/DDBJ whole genome shotgun (WGS) entry which is preliminary data.</text>
</comment>
<dbReference type="SUPFAM" id="SSF140478">
    <property type="entry name" value="LemA-like"/>
    <property type="match status" value="1"/>
</dbReference>
<dbReference type="RefSeq" id="WP_121805831.1">
    <property type="nucleotide sequence ID" value="NZ_RDBE01000006.1"/>
</dbReference>
<dbReference type="Gene3D" id="1.20.1440.20">
    <property type="entry name" value="LemA-like domain"/>
    <property type="match status" value="1"/>
</dbReference>
<proteinExistence type="inferred from homology"/>
<keyword evidence="9" id="KW-1185">Reference proteome</keyword>